<evidence type="ECO:0000313" key="12">
    <source>
        <dbReference type="EMBL" id="PSR27932.1"/>
    </source>
</evidence>
<comment type="caution">
    <text evidence="12">The sequence shown here is derived from an EMBL/GenBank/DDBJ whole genome shotgun (WGS) entry which is preliminary data.</text>
</comment>
<keyword evidence="6 12" id="KW-0067">ATP-binding</keyword>
<keyword evidence="3" id="KW-1003">Cell membrane</keyword>
<dbReference type="Pfam" id="PF00664">
    <property type="entry name" value="ABC_membrane"/>
    <property type="match status" value="1"/>
</dbReference>
<sequence length="632" mass="69398">MGMHGFGGGPMHSIWEQRHSLDYMKDGEKPGLETAKRLWRTLRPHRGKLYIVLGLTALGVILSLIPPLIIRAIIDQALAHHHLHLLIGLASLLVIVPAARAILTVAQNYLNTVVAQGIIFDLRTALYEHAQDLGLDFYTQTMAGDIHSRLINDLNAVQRVLSRTLNGLFINVLTIVLTLGTMFYLNARLAIIALFILPAFAWPVMAYGQKSYRVITKAQRALSQLTAHLEETLTLSGILVVKSFGTKEREATQFRTLSDVVRHTQIQQSLVGQWLGLVVQILSAFGPALLYGYGGYLVLTHQAELGTIVAFATYLGQLFAPASSLAGANTTLIGGLAVFDRIFRFLDLKISVPEPLVSAPEPGPTPQSPVGLIFDHVSFSYPSLASRSSDFDARSPERVLRDIHFEAPAGQLTALVGPSGAGKSTILALAARFYDPDEGQVLLAHHPLSQYREDVLRRVIAVVTQEVFLFHTTLEDNIRYGLPTASARDVQEAIEAAQLGDLVQSLPQGLKTIVGERGYRLSGGEKQRVAIARAILRNPRILLLDEATSSLDSHAERLIGEALIRLFQGRTVIAIAHRLSTILAADQILVIHQGQIVERGTHHELLAHRPRGLYAQLYHEQFDPQMPVNTAP</sequence>
<dbReference type="InterPro" id="IPR003439">
    <property type="entry name" value="ABC_transporter-like_ATP-bd"/>
</dbReference>
<dbReference type="GO" id="GO:0015421">
    <property type="term" value="F:ABC-type oligopeptide transporter activity"/>
    <property type="evidence" value="ECO:0007669"/>
    <property type="project" value="TreeGrafter"/>
</dbReference>
<comment type="subcellular location">
    <subcellularLocation>
        <location evidence="1">Cell membrane</location>
        <topology evidence="1">Multi-pass membrane protein</topology>
    </subcellularLocation>
</comment>
<dbReference type="PANTHER" id="PTHR43394">
    <property type="entry name" value="ATP-DEPENDENT PERMEASE MDL1, MITOCHONDRIAL"/>
    <property type="match status" value="1"/>
</dbReference>
<evidence type="ECO:0000259" key="10">
    <source>
        <dbReference type="PROSITE" id="PS50893"/>
    </source>
</evidence>
<dbReference type="SUPFAM" id="SSF90123">
    <property type="entry name" value="ABC transporter transmembrane region"/>
    <property type="match status" value="1"/>
</dbReference>
<evidence type="ECO:0000256" key="6">
    <source>
        <dbReference type="ARBA" id="ARBA00022840"/>
    </source>
</evidence>
<dbReference type="EMBL" id="PXYX01000009">
    <property type="protein sequence ID" value="PSR27932.1"/>
    <property type="molecule type" value="Genomic_DNA"/>
</dbReference>
<feature type="transmembrane region" description="Helical" evidence="9">
    <location>
        <begin position="49"/>
        <end position="70"/>
    </location>
</feature>
<evidence type="ECO:0000256" key="4">
    <source>
        <dbReference type="ARBA" id="ARBA00022692"/>
    </source>
</evidence>
<evidence type="ECO:0000256" key="3">
    <source>
        <dbReference type="ARBA" id="ARBA00022475"/>
    </source>
</evidence>
<organism evidence="12 13">
    <name type="scientific">Sulfobacillus thermosulfidooxidans</name>
    <dbReference type="NCBI Taxonomy" id="28034"/>
    <lineage>
        <taxon>Bacteria</taxon>
        <taxon>Bacillati</taxon>
        <taxon>Bacillota</taxon>
        <taxon>Clostridia</taxon>
        <taxon>Eubacteriales</taxon>
        <taxon>Clostridiales Family XVII. Incertae Sedis</taxon>
        <taxon>Sulfobacillus</taxon>
    </lineage>
</organism>
<feature type="transmembrane region" description="Helical" evidence="9">
    <location>
        <begin position="168"/>
        <end position="185"/>
    </location>
</feature>
<dbReference type="InterPro" id="IPR017871">
    <property type="entry name" value="ABC_transporter-like_CS"/>
</dbReference>
<feature type="transmembrane region" description="Helical" evidence="9">
    <location>
        <begin position="274"/>
        <end position="294"/>
    </location>
</feature>
<feature type="domain" description="ABC transmembrane type-1" evidence="11">
    <location>
        <begin position="51"/>
        <end position="334"/>
    </location>
</feature>
<dbReference type="Gene3D" id="1.20.1560.10">
    <property type="entry name" value="ABC transporter type 1, transmembrane domain"/>
    <property type="match status" value="1"/>
</dbReference>
<dbReference type="Gene3D" id="3.40.50.300">
    <property type="entry name" value="P-loop containing nucleotide triphosphate hydrolases"/>
    <property type="match status" value="1"/>
</dbReference>
<dbReference type="SUPFAM" id="SSF52540">
    <property type="entry name" value="P-loop containing nucleoside triphosphate hydrolases"/>
    <property type="match status" value="1"/>
</dbReference>
<proteinExistence type="predicted"/>
<feature type="transmembrane region" description="Helical" evidence="9">
    <location>
        <begin position="191"/>
        <end position="208"/>
    </location>
</feature>
<dbReference type="PANTHER" id="PTHR43394:SF1">
    <property type="entry name" value="ATP-BINDING CASSETTE SUB-FAMILY B MEMBER 10, MITOCHONDRIAL"/>
    <property type="match status" value="1"/>
</dbReference>
<dbReference type="SMART" id="SM00382">
    <property type="entry name" value="AAA"/>
    <property type="match status" value="1"/>
</dbReference>
<evidence type="ECO:0000256" key="5">
    <source>
        <dbReference type="ARBA" id="ARBA00022741"/>
    </source>
</evidence>
<dbReference type="PROSITE" id="PS50893">
    <property type="entry name" value="ABC_TRANSPORTER_2"/>
    <property type="match status" value="1"/>
</dbReference>
<dbReference type="GO" id="GO:0005524">
    <property type="term" value="F:ATP binding"/>
    <property type="evidence" value="ECO:0007669"/>
    <property type="project" value="UniProtKB-KW"/>
</dbReference>
<dbReference type="InterPro" id="IPR003593">
    <property type="entry name" value="AAA+_ATPase"/>
</dbReference>
<dbReference type="AlphaFoldDB" id="A0A2T2X0D4"/>
<keyword evidence="4 9" id="KW-0812">Transmembrane</keyword>
<evidence type="ECO:0000256" key="1">
    <source>
        <dbReference type="ARBA" id="ARBA00004651"/>
    </source>
</evidence>
<dbReference type="InterPro" id="IPR036640">
    <property type="entry name" value="ABC1_TM_sf"/>
</dbReference>
<gene>
    <name evidence="12" type="ORF">C7B47_06535</name>
</gene>
<dbReference type="CDD" id="cd18550">
    <property type="entry name" value="ABC_6TM_exporter_like"/>
    <property type="match status" value="1"/>
</dbReference>
<dbReference type="PROSITE" id="PS50929">
    <property type="entry name" value="ABC_TM1F"/>
    <property type="match status" value="1"/>
</dbReference>
<feature type="domain" description="ABC transporter" evidence="10">
    <location>
        <begin position="372"/>
        <end position="618"/>
    </location>
</feature>
<evidence type="ECO:0000256" key="9">
    <source>
        <dbReference type="SAM" id="Phobius"/>
    </source>
</evidence>
<evidence type="ECO:0000313" key="13">
    <source>
        <dbReference type="Proteomes" id="UP000242705"/>
    </source>
</evidence>
<dbReference type="FunFam" id="3.40.50.300:FF:000221">
    <property type="entry name" value="Multidrug ABC transporter ATP-binding protein"/>
    <property type="match status" value="1"/>
</dbReference>
<dbReference type="GO" id="GO:0016887">
    <property type="term" value="F:ATP hydrolysis activity"/>
    <property type="evidence" value="ECO:0007669"/>
    <property type="project" value="InterPro"/>
</dbReference>
<keyword evidence="7 9" id="KW-1133">Transmembrane helix</keyword>
<dbReference type="InterPro" id="IPR039421">
    <property type="entry name" value="Type_1_exporter"/>
</dbReference>
<dbReference type="Pfam" id="PF00005">
    <property type="entry name" value="ABC_tran"/>
    <property type="match status" value="1"/>
</dbReference>
<keyword evidence="8 9" id="KW-0472">Membrane</keyword>
<reference evidence="12 13" key="1">
    <citation type="journal article" date="2014" name="BMC Genomics">
        <title>Comparison of environmental and isolate Sulfobacillus genomes reveals diverse carbon, sulfur, nitrogen, and hydrogen metabolisms.</title>
        <authorList>
            <person name="Justice N.B."/>
            <person name="Norman A."/>
            <person name="Brown C.T."/>
            <person name="Singh A."/>
            <person name="Thomas B.C."/>
            <person name="Banfield J.F."/>
        </authorList>
    </citation>
    <scope>NUCLEOTIDE SEQUENCE [LARGE SCALE GENOMIC DNA]</scope>
    <source>
        <strain evidence="12">AMDSBA5</strain>
    </source>
</reference>
<feature type="transmembrane region" description="Helical" evidence="9">
    <location>
        <begin position="82"/>
        <end position="103"/>
    </location>
</feature>
<name>A0A2T2X0D4_SULTH</name>
<keyword evidence="2" id="KW-0813">Transport</keyword>
<dbReference type="PROSITE" id="PS00211">
    <property type="entry name" value="ABC_TRANSPORTER_1"/>
    <property type="match status" value="1"/>
</dbReference>
<dbReference type="Proteomes" id="UP000242705">
    <property type="component" value="Unassembled WGS sequence"/>
</dbReference>
<keyword evidence="5" id="KW-0547">Nucleotide-binding</keyword>
<dbReference type="GO" id="GO:0005886">
    <property type="term" value="C:plasma membrane"/>
    <property type="evidence" value="ECO:0007669"/>
    <property type="project" value="UniProtKB-SubCell"/>
</dbReference>
<evidence type="ECO:0000256" key="8">
    <source>
        <dbReference type="ARBA" id="ARBA00023136"/>
    </source>
</evidence>
<dbReference type="InterPro" id="IPR011527">
    <property type="entry name" value="ABC1_TM_dom"/>
</dbReference>
<evidence type="ECO:0000259" key="11">
    <source>
        <dbReference type="PROSITE" id="PS50929"/>
    </source>
</evidence>
<dbReference type="InterPro" id="IPR027417">
    <property type="entry name" value="P-loop_NTPase"/>
</dbReference>
<evidence type="ECO:0000256" key="7">
    <source>
        <dbReference type="ARBA" id="ARBA00022989"/>
    </source>
</evidence>
<feature type="transmembrane region" description="Helical" evidence="9">
    <location>
        <begin position="314"/>
        <end position="339"/>
    </location>
</feature>
<accession>A0A2T2X0D4</accession>
<protein>
    <submittedName>
        <fullName evidence="12">ABC transporter ATP-binding protein</fullName>
    </submittedName>
</protein>
<evidence type="ECO:0000256" key="2">
    <source>
        <dbReference type="ARBA" id="ARBA00022448"/>
    </source>
</evidence>